<dbReference type="SUPFAM" id="SSF69118">
    <property type="entry name" value="AhpD-like"/>
    <property type="match status" value="1"/>
</dbReference>
<dbReference type="EMBL" id="JACJIA010000006">
    <property type="protein sequence ID" value="MBA8953034.1"/>
    <property type="molecule type" value="Genomic_DNA"/>
</dbReference>
<dbReference type="Gene3D" id="1.20.1290.10">
    <property type="entry name" value="AhpD-like"/>
    <property type="match status" value="1"/>
</dbReference>
<evidence type="ECO:0000259" key="1">
    <source>
        <dbReference type="Pfam" id="PF02627"/>
    </source>
</evidence>
<dbReference type="Proteomes" id="UP000572680">
    <property type="component" value="Unassembled WGS sequence"/>
</dbReference>
<evidence type="ECO:0000313" key="3">
    <source>
        <dbReference type="Proteomes" id="UP000572680"/>
    </source>
</evidence>
<keyword evidence="2" id="KW-0560">Oxidoreductase</keyword>
<dbReference type="Pfam" id="PF02627">
    <property type="entry name" value="CMD"/>
    <property type="match status" value="1"/>
</dbReference>
<dbReference type="AlphaFoldDB" id="A0A7W3LRN6"/>
<dbReference type="NCBIfam" id="TIGR00778">
    <property type="entry name" value="ahpD_dom"/>
    <property type="match status" value="1"/>
</dbReference>
<dbReference type="InterPro" id="IPR003779">
    <property type="entry name" value="CMD-like"/>
</dbReference>
<dbReference type="InterPro" id="IPR029032">
    <property type="entry name" value="AhpD-like"/>
</dbReference>
<name>A0A7W3LRN6_ACTNM</name>
<evidence type="ECO:0000313" key="2">
    <source>
        <dbReference type="EMBL" id="MBA8953034.1"/>
    </source>
</evidence>
<accession>A0A7W3LRN6</accession>
<dbReference type="GO" id="GO:0051920">
    <property type="term" value="F:peroxiredoxin activity"/>
    <property type="evidence" value="ECO:0007669"/>
    <property type="project" value="InterPro"/>
</dbReference>
<keyword evidence="2" id="KW-0575">Peroxidase</keyword>
<feature type="domain" description="Carboxymuconolactone decarboxylase-like" evidence="1">
    <location>
        <begin position="60"/>
        <end position="140"/>
    </location>
</feature>
<gene>
    <name evidence="2" type="ORF">HNR61_004684</name>
</gene>
<keyword evidence="3" id="KW-1185">Reference proteome</keyword>
<dbReference type="InterPro" id="IPR004675">
    <property type="entry name" value="AhpD_core"/>
</dbReference>
<sequence>MAGAFARVTRRGAQGQVRHVSAVRHEAARGRVAEIYAQVERDFGILAPPVTLHSPAPDLLAAAWMTLRETLVASGRADRAVKETVASAVSLGNSCRYCADVHGMTLHGLVRGRDAAAIAEGRLEAVADPRIRAVAAWARDLGTGEAGGGRPAPFPAGQASELVGVAVVFHYLNRVVNVFLEESPFPPGLPARARGGMMRLVGRCLRPNSLRHRAPGRSLHLLPAAPPPGDMAWADGAPVVADAFARAAAAVDAAAERSVPAPVRQVVRAELAGWDGRPPGLSRSWTEGALAVLPASDRPAGRLALLTAMASYQVDRSVIEDYRKGRSGDAPLVELVSWAAFTASRRVGALAAG</sequence>
<protein>
    <submittedName>
        <fullName evidence="2">AhpD family alkylhydroperoxidase</fullName>
    </submittedName>
</protein>
<organism evidence="2 3">
    <name type="scientific">Actinomadura namibiensis</name>
    <dbReference type="NCBI Taxonomy" id="182080"/>
    <lineage>
        <taxon>Bacteria</taxon>
        <taxon>Bacillati</taxon>
        <taxon>Actinomycetota</taxon>
        <taxon>Actinomycetes</taxon>
        <taxon>Streptosporangiales</taxon>
        <taxon>Thermomonosporaceae</taxon>
        <taxon>Actinomadura</taxon>
    </lineage>
</organism>
<comment type="caution">
    <text evidence="2">The sequence shown here is derived from an EMBL/GenBank/DDBJ whole genome shotgun (WGS) entry which is preliminary data.</text>
</comment>
<dbReference type="RefSeq" id="WP_182845288.1">
    <property type="nucleotide sequence ID" value="NZ_JACJIA010000006.1"/>
</dbReference>
<reference evidence="2 3" key="1">
    <citation type="submission" date="2020-08" db="EMBL/GenBank/DDBJ databases">
        <title>Genomic Encyclopedia of Type Strains, Phase IV (KMG-IV): sequencing the most valuable type-strain genomes for metagenomic binning, comparative biology and taxonomic classification.</title>
        <authorList>
            <person name="Goeker M."/>
        </authorList>
    </citation>
    <scope>NUCLEOTIDE SEQUENCE [LARGE SCALE GENOMIC DNA]</scope>
    <source>
        <strain evidence="2 3">DSM 44197</strain>
    </source>
</reference>
<proteinExistence type="predicted"/>